<keyword evidence="3" id="KW-1185">Reference proteome</keyword>
<dbReference type="AlphaFoldDB" id="A0A1I7TLA2"/>
<feature type="domain" description="DUF7809" evidence="2">
    <location>
        <begin position="104"/>
        <end position="246"/>
    </location>
</feature>
<dbReference type="InterPro" id="IPR056711">
    <property type="entry name" value="DUF7809"/>
</dbReference>
<dbReference type="WBParaSite" id="Csp11.Scaffold628.g7040.t2">
    <property type="protein sequence ID" value="Csp11.Scaffold628.g7040.t2"/>
    <property type="gene ID" value="Csp11.Scaffold628.g7040"/>
</dbReference>
<dbReference type="GO" id="GO:0045087">
    <property type="term" value="P:innate immune response"/>
    <property type="evidence" value="ECO:0007669"/>
    <property type="project" value="TreeGrafter"/>
</dbReference>
<evidence type="ECO:0000313" key="4">
    <source>
        <dbReference type="WBParaSite" id="Csp11.Scaffold628.g7040.t2"/>
    </source>
</evidence>
<dbReference type="SUPFAM" id="SSF57850">
    <property type="entry name" value="RING/U-box"/>
    <property type="match status" value="1"/>
</dbReference>
<name>A0A1I7TLA2_9PELO</name>
<dbReference type="InterPro" id="IPR013083">
    <property type="entry name" value="Znf_RING/FYVE/PHD"/>
</dbReference>
<dbReference type="eggNOG" id="KOG0800">
    <property type="taxonomic scope" value="Eukaryota"/>
</dbReference>
<sequence>MQTVKQIMKNLQPSTCEKIIRHYIPGELIPSNWKCFSWNLEENIKNLLPKIQGSLKVYDSAESLFNDLLKFIQYPGCFKVIGVDMDDRFKNGITIYKSPKGKEYIYKIDLYTVIYRVLHESMGKIKCKLVNESIIYHLKNLESLVTNHSEMIKYPREKLEDMKETISKLFNALRLDDLNEKAELIKDSEDVIQKWKTVLNKCGTLESEKELLVVLNKSFDHCPVRGNEKKYTKFFELLKIIISQISIIEAEYSLQNNTNRTPIVRLFCQIENDGVMVHELLKIMREEEINVLAFEKSINRRNQLEFLMSDYLAFFVRKEDFKQLEFVRIPIQNSKLASSPIPLENGEYCISSNAAIRHLELDMTHHKNVFQMATPEELPLIRDIFKSINGGADSCYFVNLEQVNKVRQSWNSLFESHFKNKSIEFQPKKIRKVNERRRITVEDLKNELDYLNLARVFPKIKERAEEVYSSLKETGMTGTILMRELIHECQIESFRARFMENSLSDVHSEPTESISESSSEPSSKPSEDSPTSSNLQLKKTTEEKERLEKKLQEKEVIIDVLKAQNEMYEMKNEELKKEIRKNSSMSLKPSNSVSSDESKDALFNLLTIRNTINTENPLKKAEEITRSLLKTSNDESVKMMSIGENVLFEKFGRIYIKSVNRHIEKLRIQPEIPSNWVPNLPDFPQFSQQFLDQYKKTMKSEAPRICENLIKSQELEDKECLICMEDVDSNENTVKCENCKRRYHNTCISDWLKKRQCAPRVVD</sequence>
<reference evidence="4" key="1">
    <citation type="submission" date="2016-11" db="UniProtKB">
        <authorList>
            <consortium name="WormBaseParasite"/>
        </authorList>
    </citation>
    <scope>IDENTIFICATION</scope>
</reference>
<evidence type="ECO:0000313" key="3">
    <source>
        <dbReference type="Proteomes" id="UP000095282"/>
    </source>
</evidence>
<feature type="compositionally biased region" description="Low complexity" evidence="1">
    <location>
        <begin position="511"/>
        <end position="538"/>
    </location>
</feature>
<dbReference type="GO" id="GO:0045121">
    <property type="term" value="C:membrane raft"/>
    <property type="evidence" value="ECO:0007669"/>
    <property type="project" value="TreeGrafter"/>
</dbReference>
<dbReference type="PANTHER" id="PTHR21447">
    <property type="entry name" value="RING-TYPE DOMAIN-CONTAINING PROTEIN-RELATED"/>
    <property type="match status" value="1"/>
</dbReference>
<protein>
    <submittedName>
        <fullName evidence="4">RING-type domain-containing protein</fullName>
    </submittedName>
</protein>
<accession>A0A1I7TLA2</accession>
<dbReference type="Gene3D" id="3.30.40.10">
    <property type="entry name" value="Zinc/RING finger domain, C3HC4 (zinc finger)"/>
    <property type="match status" value="1"/>
</dbReference>
<evidence type="ECO:0000259" key="2">
    <source>
        <dbReference type="Pfam" id="PF25100"/>
    </source>
</evidence>
<dbReference type="STRING" id="1561998.A0A1I7TLA2"/>
<dbReference type="Proteomes" id="UP000095282">
    <property type="component" value="Unplaced"/>
</dbReference>
<proteinExistence type="predicted"/>
<feature type="region of interest" description="Disordered" evidence="1">
    <location>
        <begin position="505"/>
        <end position="546"/>
    </location>
</feature>
<dbReference type="PANTHER" id="PTHR21447:SF11">
    <property type="entry name" value="RING-TYPE DOMAIN-CONTAINING PROTEIN"/>
    <property type="match status" value="1"/>
</dbReference>
<evidence type="ECO:0000256" key="1">
    <source>
        <dbReference type="SAM" id="MobiDB-lite"/>
    </source>
</evidence>
<organism evidence="3 4">
    <name type="scientific">Caenorhabditis tropicalis</name>
    <dbReference type="NCBI Taxonomy" id="1561998"/>
    <lineage>
        <taxon>Eukaryota</taxon>
        <taxon>Metazoa</taxon>
        <taxon>Ecdysozoa</taxon>
        <taxon>Nematoda</taxon>
        <taxon>Chromadorea</taxon>
        <taxon>Rhabditida</taxon>
        <taxon>Rhabditina</taxon>
        <taxon>Rhabditomorpha</taxon>
        <taxon>Rhabditoidea</taxon>
        <taxon>Rhabditidae</taxon>
        <taxon>Peloderinae</taxon>
        <taxon>Caenorhabditis</taxon>
    </lineage>
</organism>
<dbReference type="Pfam" id="PF25100">
    <property type="entry name" value="DUF7809"/>
    <property type="match status" value="1"/>
</dbReference>